<evidence type="ECO:0000313" key="4">
    <source>
        <dbReference type="EMBL" id="GGL15308.1"/>
    </source>
</evidence>
<dbReference type="RefSeq" id="WP_062999367.1">
    <property type="nucleotide sequence ID" value="NZ_BMMH01000006.1"/>
</dbReference>
<dbReference type="GO" id="GO:0005576">
    <property type="term" value="C:extracellular region"/>
    <property type="evidence" value="ECO:0007669"/>
    <property type="project" value="TreeGrafter"/>
</dbReference>
<evidence type="ECO:0000256" key="2">
    <source>
        <dbReference type="SAM" id="Phobius"/>
    </source>
</evidence>
<sequence>MVLSKFVRIQLAVFSILTVISVTIMGIEYMQIPAQLGIGRYTVKVELATNGGLYATANVSYRGATVGKVVDVAATPAGAEATLSMFSDEKVPKNLDANVHSRSAIGEQYIDLIPRADGEPFLRDGDVIPVDRTSVPQEIGTLIDTVDRGLDAIPRANLRTVIHEGYNAFHGTGPSLQRLLDSSHALTSGVLDNISPITTLIEDAGPVLHAGAISNEAIRAWASSVDTLTGQLAASDQQVRDLLISGADAADEANALFQSLRPTTPILLANLVGLGQVAATYNAGLEQLLVILPAGMSAVDTVNFPNTGGTDSGILAFNLNLNAPEPCTVGFLPAAERRNGSAQDAPTRPARPLYCALPQTDQNAVRGARNYPCMDRPGKRAPTVEMCKSDEEYQPLGTNPWIGESQSYIDNPEYRPSAGNAPPAPGAAAPAAATPSVGTASYDPETGAYVGPDGQAYTQQDLARNPHHVTEEPSWQTMLNPAA</sequence>
<feature type="region of interest" description="Disordered" evidence="1">
    <location>
        <begin position="393"/>
        <end position="455"/>
    </location>
</feature>
<evidence type="ECO:0000313" key="5">
    <source>
        <dbReference type="Proteomes" id="UP000638263"/>
    </source>
</evidence>
<keyword evidence="2" id="KW-0472">Membrane</keyword>
<proteinExistence type="predicted"/>
<feature type="compositionally biased region" description="Low complexity" evidence="1">
    <location>
        <begin position="416"/>
        <end position="441"/>
    </location>
</feature>
<organism evidence="4 5">
    <name type="scientific">Nocardia jinanensis</name>
    <dbReference type="NCBI Taxonomy" id="382504"/>
    <lineage>
        <taxon>Bacteria</taxon>
        <taxon>Bacillati</taxon>
        <taxon>Actinomycetota</taxon>
        <taxon>Actinomycetes</taxon>
        <taxon>Mycobacteriales</taxon>
        <taxon>Nocardiaceae</taxon>
        <taxon>Nocardia</taxon>
    </lineage>
</organism>
<dbReference type="InterPro" id="IPR005693">
    <property type="entry name" value="Mce"/>
</dbReference>
<feature type="compositionally biased region" description="Polar residues" evidence="1">
    <location>
        <begin position="473"/>
        <end position="483"/>
    </location>
</feature>
<evidence type="ECO:0000259" key="3">
    <source>
        <dbReference type="Pfam" id="PF02470"/>
    </source>
</evidence>
<dbReference type="NCBIfam" id="TIGR00996">
    <property type="entry name" value="Mtu_fam_mce"/>
    <property type="match status" value="1"/>
</dbReference>
<dbReference type="InterPro" id="IPR052336">
    <property type="entry name" value="MlaD_Phospholipid_Transporter"/>
</dbReference>
<dbReference type="Proteomes" id="UP000638263">
    <property type="component" value="Unassembled WGS sequence"/>
</dbReference>
<evidence type="ECO:0000256" key="1">
    <source>
        <dbReference type="SAM" id="MobiDB-lite"/>
    </source>
</evidence>
<gene>
    <name evidence="4" type="ORF">GCM10011588_32320</name>
</gene>
<feature type="transmembrane region" description="Helical" evidence="2">
    <location>
        <begin position="12"/>
        <end position="32"/>
    </location>
</feature>
<keyword evidence="5" id="KW-1185">Reference proteome</keyword>
<feature type="domain" description="Mce/MlaD" evidence="3">
    <location>
        <begin position="40"/>
        <end position="114"/>
    </location>
</feature>
<keyword evidence="2" id="KW-0812">Transmembrane</keyword>
<dbReference type="PANTHER" id="PTHR33371">
    <property type="entry name" value="INTERMEMBRANE PHOSPHOLIPID TRANSPORT SYSTEM BINDING PROTEIN MLAD-RELATED"/>
    <property type="match status" value="1"/>
</dbReference>
<reference evidence="4" key="2">
    <citation type="submission" date="2020-09" db="EMBL/GenBank/DDBJ databases">
        <authorList>
            <person name="Sun Q."/>
            <person name="Zhou Y."/>
        </authorList>
    </citation>
    <scope>NUCLEOTIDE SEQUENCE</scope>
    <source>
        <strain evidence="4">CGMCC 4.3508</strain>
    </source>
</reference>
<dbReference type="EMBL" id="BMMH01000006">
    <property type="protein sequence ID" value="GGL15308.1"/>
    <property type="molecule type" value="Genomic_DNA"/>
</dbReference>
<feature type="region of interest" description="Disordered" evidence="1">
    <location>
        <begin position="464"/>
        <end position="483"/>
    </location>
</feature>
<accession>A0A917VUG7</accession>
<keyword evidence="2" id="KW-1133">Transmembrane helix</keyword>
<comment type="caution">
    <text evidence="4">The sequence shown here is derived from an EMBL/GenBank/DDBJ whole genome shotgun (WGS) entry which is preliminary data.</text>
</comment>
<name>A0A917VUG7_9NOCA</name>
<reference evidence="4" key="1">
    <citation type="journal article" date="2014" name="Int. J. Syst. Evol. Microbiol.">
        <title>Complete genome sequence of Corynebacterium casei LMG S-19264T (=DSM 44701T), isolated from a smear-ripened cheese.</title>
        <authorList>
            <consortium name="US DOE Joint Genome Institute (JGI-PGF)"/>
            <person name="Walter F."/>
            <person name="Albersmeier A."/>
            <person name="Kalinowski J."/>
            <person name="Ruckert C."/>
        </authorList>
    </citation>
    <scope>NUCLEOTIDE SEQUENCE</scope>
    <source>
        <strain evidence="4">CGMCC 4.3508</strain>
    </source>
</reference>
<protein>
    <submittedName>
        <fullName evidence="4">Mammalian cell entry protein</fullName>
    </submittedName>
</protein>
<dbReference type="Pfam" id="PF02470">
    <property type="entry name" value="MlaD"/>
    <property type="match status" value="1"/>
</dbReference>
<dbReference type="InterPro" id="IPR003399">
    <property type="entry name" value="Mce/MlaD"/>
</dbReference>
<dbReference type="AlphaFoldDB" id="A0A917VUG7"/>
<dbReference type="PANTHER" id="PTHR33371:SF16">
    <property type="entry name" value="MCE-FAMILY PROTEIN MCE3F"/>
    <property type="match status" value="1"/>
</dbReference>